<sequence>MSVLSPVSAILDLPSTTSSRLDTPEIHEEPELIPRSYQIQMYEKALNENTIAVMDTGSGKTLVAAMLIKEMIRREIMANRDPTQRKLCIFVVNNVPLVKQQASVIRTQSRTEVVELCGSSKTKKLVETLWAQISANTYVVVLTAQILLDVLRHGYLHMRKISLLVFDECHHARKDHPFCFIMNEFYHNKLTQDFAQNPRIFGMTASPTSDIGSKMNQSTSELERVLDSKVFSVQLHQLEGFVEKPMQIVALYNPPPRYNPTRLTLRMRRACGFEPKLLQTLNDVSTNLSQLGPWCVDHIWSLAVGNLRGTSKSTTSSEHLATVQRIMDDTSFLPPICNDENLTPKVQKLIQILRVTSKALKDEFCGIIFVQRRDTAAALTILLQELEEFHDLLRVEALAGHSEGNHALLNMTLKEQDAIITRFRNKEYNLLVSTSVAEEGLDIQPCNIVIRFDPVTTTTSYMQSRGRARKKNSRYIMMQESNNHKEEATLEKIQYGEQSMREWYSDKPNQVSGEEDDQVQDKSTPEQQYLVPSTQALLTLGSAVPLLHRYCASLSTDEYCDSKPEFDVSASGASGFLCDLNLPPAAPIRYFQSDRTSTMDMARKSAAFKACEALHKLGAIDDHLVPVVKRAGSDDEGEPTNQAKASQNRFYPRNTPLFWNRGAMQEPKRLFVCTVSFAKDAHYYRHSHRTMCILTHKPLPFSDHRLNVFVKGKAREVIMRTSSAHLKFNHDQIALLRKFTIVLFQRMCRKDFDCEPDRMPYYVAPLGNDDDVSWDDVQIGQSTAVTPLDERLSEEEAILDLVVMLKNDRSSEHFVHGIVRGFKMTDVMPPDRFREEVESYGDSQGNTLLEPTFGDYFKWKFKQDCAEDETILRVQRVKRMRNHLQPAPIDEKEQDNGALALVPLSACWKCSVCAGVLRVSQVIPSALFDLDSFLLVQEAQERVGLQDVRIDLLHVALTTSSANREYHYERLELLGDSFLKFSSTLRLFIVNPAKDEGQLHLSRTRIISNTTLLKHAEQLELYRYISSTPFRRKHWRPVHFIVDGKPWDNQQQHMLSNKTMADVIEAALGAAFLSGGSIVAFHAAKLLRVPFDEFNTWEDFARVYQESLTHHGSTDPASTPILPLYGVHQRHIDKVQKILGYTFKSPHLFMEAMTHASSARKDSGCYQRLEFLGDAVLDFQVIKYYYHKYYDAPPGAITLIKDASVNNQVLGALAIHWGLGEFLIHNSEGLASEIQRAIATLEMQKESSPTNTLEGEYWVNVKMPKVLGDLVESTLGAVFVDCRFDYTVICDVFDRLIRPFLDDHINLEQIVIHPTKALMEFVQSKSCNEARFKREEHEVANRSKNTMRRLGLGGRRGGRDANPTQVCKFMIHGEVIATATGLDIEGLRKQVAEEALRKLQADPGLMDAKCNCPRKRRAGYRTMLDKYHEGRFANGLPVSLLD</sequence>
<dbReference type="GO" id="GO:0031047">
    <property type="term" value="P:regulatory ncRNA-mediated gene silencing"/>
    <property type="evidence" value="ECO:0007669"/>
    <property type="project" value="UniProtKB-ARBA"/>
</dbReference>
<dbReference type="SUPFAM" id="SSF52540">
    <property type="entry name" value="P-loop containing nucleoside triphosphate hydrolases"/>
    <property type="match status" value="1"/>
</dbReference>
<dbReference type="FunFam" id="1.10.1520.10:FF:000004">
    <property type="entry name" value="Endoribonuclease dicer-like 1"/>
    <property type="match status" value="1"/>
</dbReference>
<dbReference type="PANTHER" id="PTHR14950">
    <property type="entry name" value="DICER-RELATED"/>
    <property type="match status" value="1"/>
</dbReference>
<dbReference type="InterPro" id="IPR036389">
    <property type="entry name" value="RNase_III_sf"/>
</dbReference>
<dbReference type="CDD" id="cd18802">
    <property type="entry name" value="SF2_C_dicer"/>
    <property type="match status" value="1"/>
</dbReference>
<dbReference type="Gene3D" id="3.40.50.300">
    <property type="entry name" value="P-loop containing nucleotide triphosphate hydrolases"/>
    <property type="match status" value="2"/>
</dbReference>
<keyword evidence="9" id="KW-0460">Magnesium</keyword>
<dbReference type="InterPro" id="IPR011545">
    <property type="entry name" value="DEAD/DEAH_box_helicase_dom"/>
</dbReference>
<dbReference type="SUPFAM" id="SSF69065">
    <property type="entry name" value="RNase III domain-like"/>
    <property type="match status" value="2"/>
</dbReference>
<evidence type="ECO:0000256" key="11">
    <source>
        <dbReference type="ARBA" id="ARBA00023211"/>
    </source>
</evidence>
<dbReference type="FunFam" id="3.30.160.380:FF:000001">
    <property type="entry name" value="Endoribonuclease dicer-like 1"/>
    <property type="match status" value="1"/>
</dbReference>
<protein>
    <submittedName>
        <fullName evidence="18">Dicer-like protein 1</fullName>
    </submittedName>
</protein>
<dbReference type="EMBL" id="JAAAUY010000001">
    <property type="protein sequence ID" value="KAF9338422.1"/>
    <property type="molecule type" value="Genomic_DNA"/>
</dbReference>
<evidence type="ECO:0000313" key="19">
    <source>
        <dbReference type="Proteomes" id="UP000696485"/>
    </source>
</evidence>
<dbReference type="Pfam" id="PF00270">
    <property type="entry name" value="DEAD"/>
    <property type="match status" value="1"/>
</dbReference>
<comment type="similarity">
    <text evidence="12">Belongs to the helicase family. Dicer subfamily.</text>
</comment>
<name>A0A9P5SWE7_9FUNG</name>
<dbReference type="Pfam" id="PF00636">
    <property type="entry name" value="Ribonuclease_3"/>
    <property type="match status" value="2"/>
</dbReference>
<dbReference type="PROSITE" id="PS00517">
    <property type="entry name" value="RNASE_3_1"/>
    <property type="match status" value="1"/>
</dbReference>
<dbReference type="InterPro" id="IPR014720">
    <property type="entry name" value="dsRBD_dom"/>
</dbReference>
<dbReference type="PROSITE" id="PS51327">
    <property type="entry name" value="DICER_DSRBF"/>
    <property type="match status" value="1"/>
</dbReference>
<dbReference type="InterPro" id="IPR014001">
    <property type="entry name" value="Helicase_ATP-bd"/>
</dbReference>
<evidence type="ECO:0000256" key="8">
    <source>
        <dbReference type="ARBA" id="ARBA00022840"/>
    </source>
</evidence>
<dbReference type="Pfam" id="PF03368">
    <property type="entry name" value="Dicer_dimer"/>
    <property type="match status" value="1"/>
</dbReference>
<evidence type="ECO:0000256" key="7">
    <source>
        <dbReference type="ARBA" id="ARBA00022806"/>
    </source>
</evidence>
<proteinExistence type="inferred from homology"/>
<evidence type="ECO:0000256" key="6">
    <source>
        <dbReference type="ARBA" id="ARBA00022801"/>
    </source>
</evidence>
<keyword evidence="3" id="KW-0479">Metal-binding</keyword>
<dbReference type="GO" id="GO:0005524">
    <property type="term" value="F:ATP binding"/>
    <property type="evidence" value="ECO:0007669"/>
    <property type="project" value="UniProtKB-KW"/>
</dbReference>
<evidence type="ECO:0000256" key="4">
    <source>
        <dbReference type="ARBA" id="ARBA00022737"/>
    </source>
</evidence>
<gene>
    <name evidence="18" type="primary">DCL1_1</name>
    <name evidence="18" type="ORF">BG006_000021</name>
</gene>
<evidence type="ECO:0000256" key="10">
    <source>
        <dbReference type="ARBA" id="ARBA00022884"/>
    </source>
</evidence>
<evidence type="ECO:0000259" key="15">
    <source>
        <dbReference type="PROSITE" id="PS51192"/>
    </source>
</evidence>
<feature type="domain" description="Dicer dsRNA-binding fold" evidence="17">
    <location>
        <begin position="543"/>
        <end position="634"/>
    </location>
</feature>
<dbReference type="PANTHER" id="PTHR14950:SF37">
    <property type="entry name" value="ENDORIBONUCLEASE DICER"/>
    <property type="match status" value="1"/>
</dbReference>
<evidence type="ECO:0000259" key="14">
    <source>
        <dbReference type="PROSITE" id="PS50142"/>
    </source>
</evidence>
<dbReference type="Gene3D" id="1.10.1520.10">
    <property type="entry name" value="Ribonuclease III domain"/>
    <property type="match status" value="2"/>
</dbReference>
<dbReference type="Pfam" id="PF00271">
    <property type="entry name" value="Helicase_C"/>
    <property type="match status" value="1"/>
</dbReference>
<dbReference type="CDD" id="cd00593">
    <property type="entry name" value="RIBOc"/>
    <property type="match status" value="2"/>
</dbReference>
<evidence type="ECO:0000256" key="5">
    <source>
        <dbReference type="ARBA" id="ARBA00022741"/>
    </source>
</evidence>
<dbReference type="InterPro" id="IPR005034">
    <property type="entry name" value="Dicer_dimerisation"/>
</dbReference>
<feature type="domain" description="RNase III" evidence="14">
    <location>
        <begin position="1132"/>
        <end position="1283"/>
    </location>
</feature>
<dbReference type="CDD" id="cd18034">
    <property type="entry name" value="DEXHc_dicer"/>
    <property type="match status" value="1"/>
</dbReference>
<dbReference type="PROSITE" id="PS51192">
    <property type="entry name" value="HELICASE_ATP_BIND_1"/>
    <property type="match status" value="1"/>
</dbReference>
<dbReference type="PROSITE" id="PS50142">
    <property type="entry name" value="RNASE_3_2"/>
    <property type="match status" value="2"/>
</dbReference>
<keyword evidence="6" id="KW-0378">Hydrolase</keyword>
<dbReference type="InterPro" id="IPR027417">
    <property type="entry name" value="P-loop_NTPase"/>
</dbReference>
<comment type="caution">
    <text evidence="18">The sequence shown here is derived from an EMBL/GenBank/DDBJ whole genome shotgun (WGS) entry which is preliminary data.</text>
</comment>
<evidence type="ECO:0000256" key="12">
    <source>
        <dbReference type="PROSITE-ProRule" id="PRU00657"/>
    </source>
</evidence>
<dbReference type="GO" id="GO:0046872">
    <property type="term" value="F:metal ion binding"/>
    <property type="evidence" value="ECO:0007669"/>
    <property type="project" value="UniProtKB-KW"/>
</dbReference>
<feature type="domain" description="DRBM" evidence="13">
    <location>
        <begin position="1313"/>
        <end position="1401"/>
    </location>
</feature>
<dbReference type="PROSITE" id="PS50137">
    <property type="entry name" value="DS_RBD"/>
    <property type="match status" value="1"/>
</dbReference>
<keyword evidence="5" id="KW-0547">Nucleotide-binding</keyword>
<keyword evidence="19" id="KW-1185">Reference proteome</keyword>
<dbReference type="GO" id="GO:0004386">
    <property type="term" value="F:helicase activity"/>
    <property type="evidence" value="ECO:0007669"/>
    <property type="project" value="UniProtKB-KW"/>
</dbReference>
<organism evidence="18 19">
    <name type="scientific">Podila minutissima</name>
    <dbReference type="NCBI Taxonomy" id="64525"/>
    <lineage>
        <taxon>Eukaryota</taxon>
        <taxon>Fungi</taxon>
        <taxon>Fungi incertae sedis</taxon>
        <taxon>Mucoromycota</taxon>
        <taxon>Mortierellomycotina</taxon>
        <taxon>Mortierellomycetes</taxon>
        <taxon>Mortierellales</taxon>
        <taxon>Mortierellaceae</taxon>
        <taxon>Podila</taxon>
    </lineage>
</organism>
<evidence type="ECO:0000256" key="3">
    <source>
        <dbReference type="ARBA" id="ARBA00022723"/>
    </source>
</evidence>
<dbReference type="InterPro" id="IPR000999">
    <property type="entry name" value="RNase_III_dom"/>
</dbReference>
<evidence type="ECO:0000256" key="9">
    <source>
        <dbReference type="ARBA" id="ARBA00022842"/>
    </source>
</evidence>
<keyword evidence="8" id="KW-0067">ATP-binding</keyword>
<evidence type="ECO:0000313" key="18">
    <source>
        <dbReference type="EMBL" id="KAF9338422.1"/>
    </source>
</evidence>
<evidence type="ECO:0000256" key="1">
    <source>
        <dbReference type="ARBA" id="ARBA00001936"/>
    </source>
</evidence>
<dbReference type="SMART" id="SM00490">
    <property type="entry name" value="HELICc"/>
    <property type="match status" value="1"/>
</dbReference>
<keyword evidence="10 12" id="KW-0694">RNA-binding</keyword>
<dbReference type="InterPro" id="IPR001650">
    <property type="entry name" value="Helicase_C-like"/>
</dbReference>
<feature type="domain" description="Helicase ATP-binding" evidence="15">
    <location>
        <begin position="41"/>
        <end position="225"/>
    </location>
</feature>
<dbReference type="SMART" id="SM00535">
    <property type="entry name" value="RIBOc"/>
    <property type="match status" value="2"/>
</dbReference>
<feature type="domain" description="RNase III" evidence="14">
    <location>
        <begin position="936"/>
        <end position="1076"/>
    </location>
</feature>
<dbReference type="Proteomes" id="UP000696485">
    <property type="component" value="Unassembled WGS sequence"/>
</dbReference>
<dbReference type="InterPro" id="IPR038248">
    <property type="entry name" value="Dicer_dimer_sf"/>
</dbReference>
<dbReference type="SMART" id="SM00487">
    <property type="entry name" value="DEXDc"/>
    <property type="match status" value="1"/>
</dbReference>
<dbReference type="GO" id="GO:0004525">
    <property type="term" value="F:ribonuclease III activity"/>
    <property type="evidence" value="ECO:0007669"/>
    <property type="project" value="InterPro"/>
</dbReference>
<dbReference type="GO" id="GO:0003723">
    <property type="term" value="F:RNA binding"/>
    <property type="evidence" value="ECO:0007669"/>
    <property type="project" value="UniProtKB-UniRule"/>
</dbReference>
<comment type="cofactor">
    <cofactor evidence="2">
        <name>Mg(2+)</name>
        <dbReference type="ChEBI" id="CHEBI:18420"/>
    </cofactor>
</comment>
<evidence type="ECO:0000259" key="17">
    <source>
        <dbReference type="PROSITE" id="PS51327"/>
    </source>
</evidence>
<reference evidence="18" key="1">
    <citation type="journal article" date="2020" name="Fungal Divers.">
        <title>Resolving the Mortierellaceae phylogeny through synthesis of multi-gene phylogenetics and phylogenomics.</title>
        <authorList>
            <person name="Vandepol N."/>
            <person name="Liber J."/>
            <person name="Desiro A."/>
            <person name="Na H."/>
            <person name="Kennedy M."/>
            <person name="Barry K."/>
            <person name="Grigoriev I.V."/>
            <person name="Miller A.N."/>
            <person name="O'Donnell K."/>
            <person name="Stajich J.E."/>
            <person name="Bonito G."/>
        </authorList>
    </citation>
    <scope>NUCLEOTIDE SEQUENCE</scope>
    <source>
        <strain evidence="18">NVP1</strain>
    </source>
</reference>
<keyword evidence="4" id="KW-0677">Repeat</keyword>
<dbReference type="PROSITE" id="PS51194">
    <property type="entry name" value="HELICASE_CTER"/>
    <property type="match status" value="1"/>
</dbReference>
<evidence type="ECO:0000259" key="16">
    <source>
        <dbReference type="PROSITE" id="PS51194"/>
    </source>
</evidence>
<evidence type="ECO:0000256" key="2">
    <source>
        <dbReference type="ARBA" id="ARBA00001946"/>
    </source>
</evidence>
<feature type="domain" description="Helicase C-terminal" evidence="16">
    <location>
        <begin position="348"/>
        <end position="515"/>
    </location>
</feature>
<keyword evidence="11" id="KW-0464">Manganese</keyword>
<comment type="cofactor">
    <cofactor evidence="1">
        <name>Mn(2+)</name>
        <dbReference type="ChEBI" id="CHEBI:29035"/>
    </cofactor>
</comment>
<dbReference type="GO" id="GO:0006396">
    <property type="term" value="P:RNA processing"/>
    <property type="evidence" value="ECO:0007669"/>
    <property type="project" value="InterPro"/>
</dbReference>
<keyword evidence="7" id="KW-0347">Helicase</keyword>
<accession>A0A9P5SWE7</accession>
<evidence type="ECO:0000259" key="13">
    <source>
        <dbReference type="PROSITE" id="PS50137"/>
    </source>
</evidence>
<dbReference type="Gene3D" id="3.30.160.380">
    <property type="entry name" value="Dicer dimerisation domain"/>
    <property type="match status" value="1"/>
</dbReference>